<name>B0D3Y1_LACBS</name>
<dbReference type="GO" id="GO:0006508">
    <property type="term" value="P:proteolysis"/>
    <property type="evidence" value="ECO:0007669"/>
    <property type="project" value="InterPro"/>
</dbReference>
<dbReference type="InterPro" id="IPR050955">
    <property type="entry name" value="Plant_Biomass_Hydrol_Est"/>
</dbReference>
<dbReference type="Pfam" id="PF00326">
    <property type="entry name" value="Peptidase_S9"/>
    <property type="match status" value="1"/>
</dbReference>
<protein>
    <submittedName>
        <fullName evidence="3">Predicted protein</fullName>
    </submittedName>
</protein>
<dbReference type="OrthoDB" id="449091at2759"/>
<organism evidence="4">
    <name type="scientific">Laccaria bicolor (strain S238N-H82 / ATCC MYA-4686)</name>
    <name type="common">Bicoloured deceiver</name>
    <name type="synonym">Laccaria laccata var. bicolor</name>
    <dbReference type="NCBI Taxonomy" id="486041"/>
    <lineage>
        <taxon>Eukaryota</taxon>
        <taxon>Fungi</taxon>
        <taxon>Dikarya</taxon>
        <taxon>Basidiomycota</taxon>
        <taxon>Agaricomycotina</taxon>
        <taxon>Agaricomycetes</taxon>
        <taxon>Agaricomycetidae</taxon>
        <taxon>Agaricales</taxon>
        <taxon>Agaricineae</taxon>
        <taxon>Hydnangiaceae</taxon>
        <taxon>Laccaria</taxon>
    </lineage>
</organism>
<dbReference type="SUPFAM" id="SSF53474">
    <property type="entry name" value="alpha/beta-Hydrolases"/>
    <property type="match status" value="1"/>
</dbReference>
<evidence type="ECO:0000313" key="3">
    <source>
        <dbReference type="EMBL" id="EDR11346.1"/>
    </source>
</evidence>
<dbReference type="KEGG" id="lbc:LACBIDRAFT_316098"/>
<dbReference type="InParanoid" id="B0D3Y1"/>
<dbReference type="InterPro" id="IPR029058">
    <property type="entry name" value="AB_hydrolase_fold"/>
</dbReference>
<evidence type="ECO:0000313" key="4">
    <source>
        <dbReference type="Proteomes" id="UP000001194"/>
    </source>
</evidence>
<dbReference type="GeneID" id="6074008"/>
<keyword evidence="1" id="KW-0732">Signal</keyword>
<dbReference type="AlphaFoldDB" id="B0D3Y1"/>
<dbReference type="Gene3D" id="3.40.50.1820">
    <property type="entry name" value="alpha/beta hydrolase"/>
    <property type="match status" value="1"/>
</dbReference>
<reference evidence="3 4" key="1">
    <citation type="journal article" date="2008" name="Nature">
        <title>The genome of Laccaria bicolor provides insights into mycorrhizal symbiosis.</title>
        <authorList>
            <person name="Martin F."/>
            <person name="Aerts A."/>
            <person name="Ahren D."/>
            <person name="Brun A."/>
            <person name="Danchin E.G.J."/>
            <person name="Duchaussoy F."/>
            <person name="Gibon J."/>
            <person name="Kohler A."/>
            <person name="Lindquist E."/>
            <person name="Pereda V."/>
            <person name="Salamov A."/>
            <person name="Shapiro H.J."/>
            <person name="Wuyts J."/>
            <person name="Blaudez D."/>
            <person name="Buee M."/>
            <person name="Brokstein P."/>
            <person name="Canbaeck B."/>
            <person name="Cohen D."/>
            <person name="Courty P.E."/>
            <person name="Coutinho P.M."/>
            <person name="Delaruelle C."/>
            <person name="Detter J.C."/>
            <person name="Deveau A."/>
            <person name="DiFazio S."/>
            <person name="Duplessis S."/>
            <person name="Fraissinet-Tachet L."/>
            <person name="Lucic E."/>
            <person name="Frey-Klett P."/>
            <person name="Fourrey C."/>
            <person name="Feussner I."/>
            <person name="Gay G."/>
            <person name="Grimwood J."/>
            <person name="Hoegger P.J."/>
            <person name="Jain P."/>
            <person name="Kilaru S."/>
            <person name="Labbe J."/>
            <person name="Lin Y.C."/>
            <person name="Legue V."/>
            <person name="Le Tacon F."/>
            <person name="Marmeisse R."/>
            <person name="Melayah D."/>
            <person name="Montanini B."/>
            <person name="Muratet M."/>
            <person name="Nehls U."/>
            <person name="Niculita-Hirzel H."/>
            <person name="Oudot-Le Secq M.P."/>
            <person name="Peter M."/>
            <person name="Quesneville H."/>
            <person name="Rajashekar B."/>
            <person name="Reich M."/>
            <person name="Rouhier N."/>
            <person name="Schmutz J."/>
            <person name="Yin T."/>
            <person name="Chalot M."/>
            <person name="Henrissat B."/>
            <person name="Kuees U."/>
            <person name="Lucas S."/>
            <person name="Van de Peer Y."/>
            <person name="Podila G.K."/>
            <person name="Polle A."/>
            <person name="Pukkila P.J."/>
            <person name="Richardson P.M."/>
            <person name="Rouze P."/>
            <person name="Sanders I.R."/>
            <person name="Stajich J.E."/>
            <person name="Tunlid A."/>
            <person name="Tuskan G."/>
            <person name="Grigoriev I.V."/>
        </authorList>
    </citation>
    <scope>NUCLEOTIDE SEQUENCE [LARGE SCALE GENOMIC DNA]</scope>
    <source>
        <strain evidence="4">S238N-H82 / ATCC MYA-4686</strain>
    </source>
</reference>
<keyword evidence="4" id="KW-1185">Reference proteome</keyword>
<feature type="domain" description="Peptidase S9 prolyl oligopeptidase catalytic" evidence="2">
    <location>
        <begin position="464"/>
        <end position="601"/>
    </location>
</feature>
<gene>
    <name evidence="3" type="ORF">LACBIDRAFT_316098</name>
</gene>
<dbReference type="PANTHER" id="PTHR43037:SF4">
    <property type="entry name" value="PEPTIDASE S9 PROLYL OLIGOPEPTIDASE CATALYTIC DOMAIN-CONTAINING PROTEIN"/>
    <property type="match status" value="1"/>
</dbReference>
<dbReference type="STRING" id="486041.B0D3Y1"/>
<evidence type="ECO:0000259" key="2">
    <source>
        <dbReference type="Pfam" id="PF00326"/>
    </source>
</evidence>
<dbReference type="Proteomes" id="UP000001194">
    <property type="component" value="Unassembled WGS sequence"/>
</dbReference>
<dbReference type="PANTHER" id="PTHR43037">
    <property type="entry name" value="UNNAMED PRODUCT-RELATED"/>
    <property type="match status" value="1"/>
</dbReference>
<dbReference type="HOGENOM" id="CLU_014627_0_0_1"/>
<dbReference type="RefSeq" id="XP_001878647.1">
    <property type="nucleotide sequence ID" value="XM_001878612.1"/>
</dbReference>
<evidence type="ECO:0000256" key="1">
    <source>
        <dbReference type="ARBA" id="ARBA00022729"/>
    </source>
</evidence>
<dbReference type="InterPro" id="IPR001375">
    <property type="entry name" value="Peptidase_S9_cat"/>
</dbReference>
<proteinExistence type="predicted"/>
<accession>B0D3Y1</accession>
<dbReference type="EMBL" id="DS547096">
    <property type="protein sequence ID" value="EDR11346.1"/>
    <property type="molecule type" value="Genomic_DNA"/>
</dbReference>
<dbReference type="GO" id="GO:0008236">
    <property type="term" value="F:serine-type peptidase activity"/>
    <property type="evidence" value="ECO:0007669"/>
    <property type="project" value="InterPro"/>
</dbReference>
<sequence>MSDVQDHWKVELDQTWDVLGPFPIHAREQHYLSPAFPLNLEESIDYLKTWPSAYADGGRVGWKSTQLREDGSLHVKFPEIRWNCLRATEGWAALQHHAILRTTLTLHPPQVPSVESLDIPLELQVHLRQASYFTLRPMNYKNSSFHPVWYAGNIYDLERTLPQIVPLSVTNSTPEPIQFDLFVSGDYEIRLFGDPHAQNSEVPTLVINMDVAVNPATNQVIHEPSQDVICDFVGGYSFGEAIGVGVRASTGWWTVVDVALGDKISAENIKIRLLCTTQIAPSQSRIVPIVIRQEGPFKHENLPIELTLFSDLDNAITTVSVSLPVTHLKLWTSMERRVIRGSYFYAQSMPTTFIAVSPVFLGLDKPRPPILALHGAGVDILQQDFWIRSLPKNKYSWMVVPTGRTSWVHPTIPAPALNLLTIRKGLDWHGPSAKDAFDSVNALSSVLSKRPDWSLNAPPVNMPVVAIGHSNGGQGVWYLASRYPDRVLAIVPAAGYIKSTEGMIIAFRSAHFIDPALRAILESSFTADDNDLHLSNLVGTPILAIHGGDDDNVPVWHSREAVSVLQEWLPSANVSFREDQNQGHWYPSVLDNAQVQDFLDSYTNVPKGDSPSVKEFTLTVYEPRDCGSLYGWKIECVLLPGRLARLHVDLREPHLSRITTTNISGFSLALKAPSSGSHVFHVDCSSIDVPADIDSVVYFERTTNGHWEIANEPLPVPPPSRIQSILSSPAPITIVIPSTSRSPELSSALRIAHDLNAYHRIDAEIVDESEALARSQIGSWSDGNIIFIGTSSSPFVEAVIEEKRTAMKLCDGRLVINERHLEQPGEGRQTRQVFWTPDLILFQAVLFLHPHPAKQDASMLFMVYTDASSLERATRLLPIRTGVAVPDWLVTIPLMDRYGAAGIKAAGLWSNNWDLNLATAWFS</sequence>